<evidence type="ECO:0000313" key="2">
    <source>
        <dbReference type="EMBL" id="QEH97270.1"/>
    </source>
</evidence>
<dbReference type="Proteomes" id="UP000323560">
    <property type="component" value="Chromosome"/>
</dbReference>
<evidence type="ECO:0000313" key="3">
    <source>
        <dbReference type="Proteomes" id="UP000323560"/>
    </source>
</evidence>
<protein>
    <recommendedName>
        <fullName evidence="1">Glycine-rich domain-containing protein</fullName>
    </recommendedName>
</protein>
<proteinExistence type="predicted"/>
<reference evidence="2 3" key="1">
    <citation type="submission" date="2019-08" db="EMBL/GenBank/DDBJ databases">
        <title>Gluconobacter frateurii HD924 genome.</title>
        <authorList>
            <person name="Liu Y."/>
            <person name="Zhang P."/>
        </authorList>
    </citation>
    <scope>NUCLEOTIDE SEQUENCE [LARGE SCALE GENOMIC DNA]</scope>
    <source>
        <strain evidence="2 3">HD924</strain>
    </source>
</reference>
<accession>A0AAP9ETW8</accession>
<organism evidence="2 3">
    <name type="scientific">Gluconobacter thailandicus</name>
    <dbReference type="NCBI Taxonomy" id="257438"/>
    <lineage>
        <taxon>Bacteria</taxon>
        <taxon>Pseudomonadati</taxon>
        <taxon>Pseudomonadota</taxon>
        <taxon>Alphaproteobacteria</taxon>
        <taxon>Acetobacterales</taxon>
        <taxon>Acetobacteraceae</taxon>
        <taxon>Gluconobacter</taxon>
    </lineage>
</organism>
<feature type="domain" description="Glycine-rich" evidence="1">
    <location>
        <begin position="227"/>
        <end position="432"/>
    </location>
</feature>
<name>A0AAP9ETW8_GLUTH</name>
<dbReference type="Pfam" id="PF21722">
    <property type="entry name" value="Gly_rich_2"/>
    <property type="match status" value="1"/>
</dbReference>
<dbReference type="AlphaFoldDB" id="A0AAP9ETW8"/>
<dbReference type="RefSeq" id="WP_148620927.1">
    <property type="nucleotide sequence ID" value="NZ_CP043043.1"/>
</dbReference>
<sequence length="436" mass="43247">MDTHIVYPGQIPQDTDLLLAQKLTALGTGGLGDILYGRTAAVWGFSPTLSSTALTVTIGAGVILASGPILPTALGGEGGGLPADATITTKQYLLPSAQTLTFPGTGGTYTLYALCSDVDTDDTLLPFWSADNPTQTQAGPNNAGTQLATRRTSQVALTLAQSTPAAPANGSVIPLMTFSVPSGATNASGVTYSQIANTFWLTIPELQNAIAAITPGRLLNKFQVTASGTYSPVSGAKWWRVRGVAGGGSGGYAAANTTSGNVSAGGAGAAGAFIEFWIPVSALPTAGVPLVVGAGGTPTKDDFSGPGGDSVFGDFVTLKGGQGGYIGNSESVSSAAAASYGGLISYINKTPLVDIVEKKGDNGASGLTFGSTSNLSNWPGLGVGTPLGSGGTNSNNGTGESAFGYGASGGGAGSNSTTDYLGGPGAPGVWIIEEWS</sequence>
<dbReference type="InterPro" id="IPR049304">
    <property type="entry name" value="Gly_rich_dom"/>
</dbReference>
<dbReference type="EMBL" id="CP043043">
    <property type="protein sequence ID" value="QEH97270.1"/>
    <property type="molecule type" value="Genomic_DNA"/>
</dbReference>
<evidence type="ECO:0000259" key="1">
    <source>
        <dbReference type="Pfam" id="PF21722"/>
    </source>
</evidence>
<gene>
    <name evidence="2" type="ORF">FXF46_14195</name>
</gene>
<dbReference type="KEGG" id="gti:FXF46_14195"/>